<evidence type="ECO:0000256" key="3">
    <source>
        <dbReference type="ARBA" id="ARBA00022679"/>
    </source>
</evidence>
<dbReference type="PANTHER" id="PTHR48050">
    <property type="entry name" value="STEROL 3-BETA-GLUCOSYLTRANSFERASE"/>
    <property type="match status" value="1"/>
</dbReference>
<dbReference type="Pfam" id="PF21036">
    <property type="entry name" value="EryCIII-like_N"/>
    <property type="match status" value="1"/>
</dbReference>
<accession>A0A221W4X9</accession>
<dbReference type="GO" id="GO:0017000">
    <property type="term" value="P:antibiotic biosynthetic process"/>
    <property type="evidence" value="ECO:0007669"/>
    <property type="project" value="UniProtKB-KW"/>
</dbReference>
<organism evidence="7 8">
    <name type="scientific">Actinoalloteichus hoggarensis</name>
    <dbReference type="NCBI Taxonomy" id="1470176"/>
    <lineage>
        <taxon>Bacteria</taxon>
        <taxon>Bacillati</taxon>
        <taxon>Actinomycetota</taxon>
        <taxon>Actinomycetes</taxon>
        <taxon>Pseudonocardiales</taxon>
        <taxon>Pseudonocardiaceae</taxon>
        <taxon>Actinoalloteichus</taxon>
    </lineage>
</organism>
<evidence type="ECO:0000256" key="2">
    <source>
        <dbReference type="ARBA" id="ARBA00022676"/>
    </source>
</evidence>
<dbReference type="InterPro" id="IPR050426">
    <property type="entry name" value="Glycosyltransferase_28"/>
</dbReference>
<gene>
    <name evidence="7" type="primary">eryCIII3</name>
    <name evidence="7" type="ORF">AHOG_15425</name>
</gene>
<feature type="domain" description="Erythromycin biosynthesis protein CIII-like N-terminal" evidence="6">
    <location>
        <begin position="22"/>
        <end position="250"/>
    </location>
</feature>
<dbReference type="NCBIfam" id="TIGR04516">
    <property type="entry name" value="glycosyl_450act"/>
    <property type="match status" value="1"/>
</dbReference>
<evidence type="ECO:0000313" key="7">
    <source>
        <dbReference type="EMBL" id="ASO20711.1"/>
    </source>
</evidence>
<name>A0A221W4X9_9PSEU</name>
<keyword evidence="4" id="KW-0045">Antibiotic biosynthesis</keyword>
<dbReference type="FunFam" id="3.40.50.2000:FF:000072">
    <property type="entry name" value="Glycosyl transferase"/>
    <property type="match status" value="1"/>
</dbReference>
<evidence type="ECO:0000259" key="5">
    <source>
        <dbReference type="Pfam" id="PF06722"/>
    </source>
</evidence>
<dbReference type="InterPro" id="IPR010610">
    <property type="entry name" value="EryCIII-like_C"/>
</dbReference>
<feature type="domain" description="Erythromycin biosynthesis protein CIII-like C-terminal" evidence="5">
    <location>
        <begin position="270"/>
        <end position="413"/>
    </location>
</feature>
<dbReference type="AlphaFoldDB" id="A0A221W4X9"/>
<dbReference type="GO" id="GO:0008194">
    <property type="term" value="F:UDP-glycosyltransferase activity"/>
    <property type="evidence" value="ECO:0007669"/>
    <property type="project" value="InterPro"/>
</dbReference>
<evidence type="ECO:0000256" key="1">
    <source>
        <dbReference type="ARBA" id="ARBA00006962"/>
    </source>
</evidence>
<protein>
    <submittedName>
        <fullName evidence="7">Desosaminyl transferase EryCIII</fullName>
        <ecNumber evidence="7">2.4.1.278</ecNumber>
    </submittedName>
</protein>
<sequence length="420" mass="45891">MRVLFTTFSARTHLYPMVPLAWAFRAAGHEVVVASQPMLTDAISEAGLPAVPVGTDFSTAEIVANAADDIAKPVEIFGLEPETLDWDELTAGYRSFLKAGVIPFNDSMVDDLVDFAVGWQPDLVIWEPITFAGAVAARVTGAAHARLLWGQDVWTRTREHFVRSRDARPVEERTDLQADWLTGVLQRHGADFHEEVVNGQWTIDPMPAALRLDVTTPSVPMRYVPYNGRSPIPNWLREQPTRPRICVTVGISQREYEHVPGPGQNDIGAILDAVADLDAEVIVTLTERQQATLAESLRHPNVRAVEFVPLHALLPTCAAVVHHGGAGTYSTALAAGVPQLIIPNMFDTVLKARQLADLGAGLYIHSEDLTGAEVRAGLARMLAEPSFRESADRLRQESLVDPTPGELVPVLEGLTTKHRA</sequence>
<dbReference type="EC" id="2.4.1.278" evidence="7"/>
<dbReference type="InterPro" id="IPR048284">
    <property type="entry name" value="EryCIII-like_N"/>
</dbReference>
<dbReference type="KEGG" id="ahg:AHOG_15425"/>
<dbReference type="GO" id="GO:0016758">
    <property type="term" value="F:hexosyltransferase activity"/>
    <property type="evidence" value="ECO:0007669"/>
    <property type="project" value="UniProtKB-ARBA"/>
</dbReference>
<keyword evidence="8" id="KW-1185">Reference proteome</keyword>
<keyword evidence="2 7" id="KW-0328">Glycosyltransferase</keyword>
<dbReference type="RefSeq" id="WP_093942001.1">
    <property type="nucleotide sequence ID" value="NZ_CP022521.1"/>
</dbReference>
<evidence type="ECO:0000259" key="6">
    <source>
        <dbReference type="Pfam" id="PF21036"/>
    </source>
</evidence>
<dbReference type="InterPro" id="IPR002213">
    <property type="entry name" value="UDP_glucos_trans"/>
</dbReference>
<dbReference type="Pfam" id="PF06722">
    <property type="entry name" value="EryCIII-like_C"/>
    <property type="match status" value="1"/>
</dbReference>
<dbReference type="InterPro" id="IPR030953">
    <property type="entry name" value="Glycosyl_450act"/>
</dbReference>
<keyword evidence="3 7" id="KW-0808">Transferase</keyword>
<comment type="similarity">
    <text evidence="1">Belongs to the glycosyltransferase 28 family.</text>
</comment>
<dbReference type="Proteomes" id="UP000204221">
    <property type="component" value="Chromosome"/>
</dbReference>
<dbReference type="CDD" id="cd03784">
    <property type="entry name" value="GT1_Gtf-like"/>
    <property type="match status" value="1"/>
</dbReference>
<evidence type="ECO:0000313" key="8">
    <source>
        <dbReference type="Proteomes" id="UP000204221"/>
    </source>
</evidence>
<dbReference type="OrthoDB" id="5488434at2"/>
<dbReference type="Gene3D" id="3.40.50.2000">
    <property type="entry name" value="Glycogen Phosphorylase B"/>
    <property type="match status" value="2"/>
</dbReference>
<dbReference type="EMBL" id="CP022521">
    <property type="protein sequence ID" value="ASO20711.1"/>
    <property type="molecule type" value="Genomic_DNA"/>
</dbReference>
<evidence type="ECO:0000256" key="4">
    <source>
        <dbReference type="ARBA" id="ARBA00023194"/>
    </source>
</evidence>
<dbReference type="PANTHER" id="PTHR48050:SF13">
    <property type="entry name" value="STEROL 3-BETA-GLUCOSYLTRANSFERASE UGT80A2"/>
    <property type="match status" value="1"/>
</dbReference>
<reference evidence="7 8" key="1">
    <citation type="submission" date="2017-07" db="EMBL/GenBank/DDBJ databases">
        <title>Complete genome sequence of Actinoalloteichus hoggarensis DSM 45943, type strain of Actinoalloteichus hoggarensis.</title>
        <authorList>
            <person name="Ruckert C."/>
            <person name="Nouioui I."/>
            <person name="Willmese J."/>
            <person name="van Wezel G."/>
            <person name="Klenk H.-P."/>
            <person name="Kalinowski J."/>
            <person name="Zotchev S.B."/>
        </authorList>
    </citation>
    <scope>NUCLEOTIDE SEQUENCE [LARGE SCALE GENOMIC DNA]</scope>
    <source>
        <strain evidence="7 8">DSM 45943</strain>
    </source>
</reference>
<proteinExistence type="inferred from homology"/>
<dbReference type="SUPFAM" id="SSF53756">
    <property type="entry name" value="UDP-Glycosyltransferase/glycogen phosphorylase"/>
    <property type="match status" value="1"/>
</dbReference>